<evidence type="ECO:0000313" key="1">
    <source>
        <dbReference type="EMBL" id="WGW12069.1"/>
    </source>
</evidence>
<protein>
    <submittedName>
        <fullName evidence="1">Uncharacterized protein</fullName>
    </submittedName>
</protein>
<dbReference type="InterPro" id="IPR049457">
    <property type="entry name" value="Emfourin"/>
</dbReference>
<name>A0ABY8QUV3_9MICO</name>
<dbReference type="Pfam" id="PF20242">
    <property type="entry name" value="Emfourin"/>
    <property type="match status" value="1"/>
</dbReference>
<sequence length="88" mass="10408">MKITVTRTGGVTGMTQRWSIEITDDDELDDWRQLVDSCPWDHTPDSPQPDRYLYLIVAAEHEARVPEQDLQGPWRELTERVRERTRKN</sequence>
<organism evidence="1 2">
    <name type="scientific">Saxibacter everestensis</name>
    <dbReference type="NCBI Taxonomy" id="2909229"/>
    <lineage>
        <taxon>Bacteria</taxon>
        <taxon>Bacillati</taxon>
        <taxon>Actinomycetota</taxon>
        <taxon>Actinomycetes</taxon>
        <taxon>Micrococcales</taxon>
        <taxon>Brevibacteriaceae</taxon>
        <taxon>Saxibacter</taxon>
    </lineage>
</organism>
<proteinExistence type="predicted"/>
<dbReference type="Proteomes" id="UP001209083">
    <property type="component" value="Chromosome"/>
</dbReference>
<evidence type="ECO:0000313" key="2">
    <source>
        <dbReference type="Proteomes" id="UP001209083"/>
    </source>
</evidence>
<reference evidence="1 2" key="1">
    <citation type="submission" date="2023-05" db="EMBL/GenBank/DDBJ databases">
        <title>Lithophilousrod everest ZFBP1038 complete genpme.</title>
        <authorList>
            <person name="Tian M."/>
        </authorList>
    </citation>
    <scope>NUCLEOTIDE SEQUENCE [LARGE SCALE GENOMIC DNA]</scope>
    <source>
        <strain evidence="1 2">ZFBP1038</strain>
    </source>
</reference>
<gene>
    <name evidence="1" type="ORF">LWF01_18620</name>
</gene>
<accession>A0ABY8QUV3</accession>
<dbReference type="RefSeq" id="WP_349638867.1">
    <property type="nucleotide sequence ID" value="NZ_CP090958.1"/>
</dbReference>
<dbReference type="EMBL" id="CP090958">
    <property type="protein sequence ID" value="WGW12069.1"/>
    <property type="molecule type" value="Genomic_DNA"/>
</dbReference>
<keyword evidence="2" id="KW-1185">Reference proteome</keyword>